<protein>
    <submittedName>
        <fullName evidence="2">Uncharacterized protein</fullName>
    </submittedName>
</protein>
<keyword evidence="1" id="KW-1133">Transmembrane helix</keyword>
<keyword evidence="1" id="KW-0812">Transmembrane</keyword>
<feature type="transmembrane region" description="Helical" evidence="1">
    <location>
        <begin position="183"/>
        <end position="203"/>
    </location>
</feature>
<reference evidence="2 3" key="1">
    <citation type="submission" date="2023-04" db="EMBL/GenBank/DDBJ databases">
        <title>Tenacibaculum tangerinum sp. nov., isolated from sea tidal flat of South Korea.</title>
        <authorList>
            <person name="Lee S.H."/>
            <person name="Kim J.-J."/>
        </authorList>
    </citation>
    <scope>NUCLEOTIDE SEQUENCE [LARGE SCALE GENOMIC DNA]</scope>
    <source>
        <strain evidence="2 3">GRR-S3-23</strain>
    </source>
</reference>
<name>A0ABY8L2I5_9FLAO</name>
<gene>
    <name evidence="2" type="ORF">P8625_00395</name>
</gene>
<evidence type="ECO:0000313" key="3">
    <source>
        <dbReference type="Proteomes" id="UP001232001"/>
    </source>
</evidence>
<dbReference type="RefSeq" id="WP_279651530.1">
    <property type="nucleotide sequence ID" value="NZ_CP122539.1"/>
</dbReference>
<keyword evidence="3" id="KW-1185">Reference proteome</keyword>
<feature type="transmembrane region" description="Helical" evidence="1">
    <location>
        <begin position="20"/>
        <end position="48"/>
    </location>
</feature>
<dbReference type="EMBL" id="CP122539">
    <property type="protein sequence ID" value="WGH75656.1"/>
    <property type="molecule type" value="Genomic_DNA"/>
</dbReference>
<organism evidence="2 3">
    <name type="scientific">Tenacibaculum tangerinum</name>
    <dbReference type="NCBI Taxonomy" id="3038772"/>
    <lineage>
        <taxon>Bacteria</taxon>
        <taxon>Pseudomonadati</taxon>
        <taxon>Bacteroidota</taxon>
        <taxon>Flavobacteriia</taxon>
        <taxon>Flavobacteriales</taxon>
        <taxon>Flavobacteriaceae</taxon>
        <taxon>Tenacibaculum</taxon>
    </lineage>
</organism>
<evidence type="ECO:0000313" key="2">
    <source>
        <dbReference type="EMBL" id="WGH75656.1"/>
    </source>
</evidence>
<proteinExistence type="predicted"/>
<feature type="transmembrane region" description="Helical" evidence="1">
    <location>
        <begin position="77"/>
        <end position="95"/>
    </location>
</feature>
<evidence type="ECO:0000256" key="1">
    <source>
        <dbReference type="SAM" id="Phobius"/>
    </source>
</evidence>
<sequence>MENIRSFKWAKEGITPIVTFVIALVAFEISFIHCILISLCIFCFMFLLDYKWNYKNIDESISEQNANSKKGVKTSRYIFMSLFLLLPLIIFSLYLSKKYYPEWQDEYVAYHFTTEDELKELRNKEESRYFQIDSTKHFSKIKTENPFVVIKLKKETKANAFSLNFMTYELIRYLLKDVANTSWIIFLICLGFSVVLLFVDLVAQKRLINE</sequence>
<keyword evidence="1" id="KW-0472">Membrane</keyword>
<accession>A0ABY8L2I5</accession>
<dbReference type="Proteomes" id="UP001232001">
    <property type="component" value="Chromosome"/>
</dbReference>